<keyword evidence="2 5" id="KW-0489">Methyltransferase</keyword>
<gene>
    <name evidence="5" type="primary">ycgJ_2</name>
    <name evidence="5" type="ORF">Lspi_1861</name>
</gene>
<dbReference type="STRING" id="452.Lspi_1861"/>
<dbReference type="PATRIC" id="fig|452.5.peg.2044"/>
<dbReference type="SUPFAM" id="SSF53335">
    <property type="entry name" value="S-adenosyl-L-methionine-dependent methyltransferases"/>
    <property type="match status" value="1"/>
</dbReference>
<evidence type="ECO:0000259" key="4">
    <source>
        <dbReference type="Pfam" id="PF08241"/>
    </source>
</evidence>
<reference evidence="5 6" key="1">
    <citation type="submission" date="2015-11" db="EMBL/GenBank/DDBJ databases">
        <title>Genomic analysis of 38 Legionella species identifies large and diverse effector repertoires.</title>
        <authorList>
            <person name="Burstein D."/>
            <person name="Amaro F."/>
            <person name="Zusman T."/>
            <person name="Lifshitz Z."/>
            <person name="Cohen O."/>
            <person name="Gilbert J.A."/>
            <person name="Pupko T."/>
            <person name="Shuman H.A."/>
            <person name="Segal G."/>
        </authorList>
    </citation>
    <scope>NUCLEOTIDE SEQUENCE [LARGE SCALE GENOMIC DNA]</scope>
    <source>
        <strain evidence="5 6">Mt.St.Helens-9</strain>
    </source>
</reference>
<dbReference type="OrthoDB" id="9797252at2"/>
<dbReference type="RefSeq" id="WP_058483783.1">
    <property type="nucleotide sequence ID" value="NZ_CAAAII010000008.1"/>
</dbReference>
<evidence type="ECO:0000313" key="5">
    <source>
        <dbReference type="EMBL" id="KTD62011.1"/>
    </source>
</evidence>
<dbReference type="InterPro" id="IPR013216">
    <property type="entry name" value="Methyltransf_11"/>
</dbReference>
<comment type="similarity">
    <text evidence="1">Belongs to the methyltransferase superfamily.</text>
</comment>
<dbReference type="Gene3D" id="3.40.50.150">
    <property type="entry name" value="Vaccinia Virus protein VP39"/>
    <property type="match status" value="1"/>
</dbReference>
<dbReference type="EMBL" id="LNYX01000030">
    <property type="protein sequence ID" value="KTD62011.1"/>
    <property type="molecule type" value="Genomic_DNA"/>
</dbReference>
<dbReference type="GO" id="GO:0008757">
    <property type="term" value="F:S-adenosylmethionine-dependent methyltransferase activity"/>
    <property type="evidence" value="ECO:0007669"/>
    <property type="project" value="InterPro"/>
</dbReference>
<protein>
    <submittedName>
        <fullName evidence="5">Putative methyltransferase YcgJ</fullName>
        <ecNumber evidence="5">2.1.1.-</ecNumber>
    </submittedName>
</protein>
<keyword evidence="6" id="KW-1185">Reference proteome</keyword>
<dbReference type="PANTHER" id="PTHR44942:SF4">
    <property type="entry name" value="METHYLTRANSFERASE TYPE 11 DOMAIN-CONTAINING PROTEIN"/>
    <property type="match status" value="1"/>
</dbReference>
<evidence type="ECO:0000256" key="1">
    <source>
        <dbReference type="ARBA" id="ARBA00008361"/>
    </source>
</evidence>
<feature type="domain" description="Methyltransferase type 11" evidence="4">
    <location>
        <begin position="42"/>
        <end position="134"/>
    </location>
</feature>
<dbReference type="EC" id="2.1.1.-" evidence="5"/>
<comment type="caution">
    <text evidence="5">The sequence shown here is derived from an EMBL/GenBank/DDBJ whole genome shotgun (WGS) entry which is preliminary data.</text>
</comment>
<dbReference type="InterPro" id="IPR029063">
    <property type="entry name" value="SAM-dependent_MTases_sf"/>
</dbReference>
<keyword evidence="3 5" id="KW-0808">Transferase</keyword>
<dbReference type="InterPro" id="IPR051052">
    <property type="entry name" value="Diverse_substrate_MTase"/>
</dbReference>
<dbReference type="CDD" id="cd02440">
    <property type="entry name" value="AdoMet_MTases"/>
    <property type="match status" value="1"/>
</dbReference>
<name>A0A0W0YYU2_LEGSP</name>
<dbReference type="AlphaFoldDB" id="A0A0W0YYU2"/>
<evidence type="ECO:0000313" key="6">
    <source>
        <dbReference type="Proteomes" id="UP000054877"/>
    </source>
</evidence>
<sequence length="256" mass="29035">MQHGNFTGLAQNYSSFRPGYSQSVLHALLALLNKPIEECRLVDVGAGTGIWTRMLESMNPDDIIAIEPNDDMRQMGVRDSRHTKITWQEGSGENVGIADGSADMISMASSFHWVDFDKGCKEFHRVLRNNGRFVALWNPRYMEANPFLKELEDYLLVLKPDIKRVSSGRQGLVDTLTDQLYKTGMFDDVIYIEGKHTVSVTPEQYIGAWRSVNDVQFQLGAEKFAKFIEYLQQSLAEHSTVDVTYLTRAWSARKSA</sequence>
<evidence type="ECO:0000256" key="2">
    <source>
        <dbReference type="ARBA" id="ARBA00022603"/>
    </source>
</evidence>
<dbReference type="GO" id="GO:0032259">
    <property type="term" value="P:methylation"/>
    <property type="evidence" value="ECO:0007669"/>
    <property type="project" value="UniProtKB-KW"/>
</dbReference>
<accession>A0A0W0YYU2</accession>
<dbReference type="PANTHER" id="PTHR44942">
    <property type="entry name" value="METHYLTRANSF_11 DOMAIN-CONTAINING PROTEIN"/>
    <property type="match status" value="1"/>
</dbReference>
<organism evidence="5 6">
    <name type="scientific">Legionella spiritensis</name>
    <dbReference type="NCBI Taxonomy" id="452"/>
    <lineage>
        <taxon>Bacteria</taxon>
        <taxon>Pseudomonadati</taxon>
        <taxon>Pseudomonadota</taxon>
        <taxon>Gammaproteobacteria</taxon>
        <taxon>Legionellales</taxon>
        <taxon>Legionellaceae</taxon>
        <taxon>Legionella</taxon>
    </lineage>
</organism>
<dbReference type="Proteomes" id="UP000054877">
    <property type="component" value="Unassembled WGS sequence"/>
</dbReference>
<proteinExistence type="inferred from homology"/>
<evidence type="ECO:0000256" key="3">
    <source>
        <dbReference type="ARBA" id="ARBA00022679"/>
    </source>
</evidence>
<dbReference type="Pfam" id="PF08241">
    <property type="entry name" value="Methyltransf_11"/>
    <property type="match status" value="1"/>
</dbReference>